<dbReference type="KEGG" id="cphy:B5808_00935"/>
<dbReference type="RefSeq" id="WP_085017770.1">
    <property type="nucleotide sequence ID" value="NZ_BMHD01000001.1"/>
</dbReference>
<dbReference type="Gene3D" id="1.10.1760.20">
    <property type="match status" value="1"/>
</dbReference>
<keyword evidence="2" id="KW-0472">Membrane</keyword>
<dbReference type="InterPro" id="IPR001387">
    <property type="entry name" value="Cro/C1-type_HTH"/>
</dbReference>
<dbReference type="STRING" id="1619308.B5808_00935"/>
<evidence type="ECO:0000256" key="1">
    <source>
        <dbReference type="SAM" id="MobiDB-lite"/>
    </source>
</evidence>
<feature type="transmembrane region" description="Helical" evidence="2">
    <location>
        <begin position="200"/>
        <end position="218"/>
    </location>
</feature>
<feature type="region of interest" description="Disordered" evidence="1">
    <location>
        <begin position="80"/>
        <end position="124"/>
    </location>
</feature>
<sequence length="320" mass="33213">MAEPSIAEGLQALREQAGAVTYAEIAARISRLRAERSGGAGFEVSRSTVYDAFRPGRTRLNPDLVVDIVLSLGVSPEDAEGWRERCTTTRPAVARSPSRSAPSDSVAGPQPTPPSPPAPAGRAAPTWTGRQRLLLVAATLLAAIAVNLVGGELVIWLELPLFLDMIGTAVVAIALGPWYAVATAVVTQFAAVPLHGTSAGLPFTPVAIVGALIWGYGARRWGLARSLPRFLLLSVVVALACTIVAVPITAAVFEGYSSHVAANSLTDRFQTVGENLVLAVASSNLTASVLDKLIAGFVGLALGVPLLSTFASPPREPSSP</sequence>
<feature type="transmembrane region" description="Helical" evidence="2">
    <location>
        <begin position="230"/>
        <end position="253"/>
    </location>
</feature>
<dbReference type="AlphaFoldDB" id="A0A1X9LI53"/>
<dbReference type="EMBL" id="CP020715">
    <property type="protein sequence ID" value="ARJ03958.1"/>
    <property type="molecule type" value="Genomic_DNA"/>
</dbReference>
<dbReference type="CDD" id="cd00093">
    <property type="entry name" value="HTH_XRE"/>
    <property type="match status" value="1"/>
</dbReference>
<reference evidence="3 4" key="1">
    <citation type="submission" date="2017-04" db="EMBL/GenBank/DDBJ databases">
        <authorList>
            <person name="Afonso C.L."/>
            <person name="Miller P.J."/>
            <person name="Scott M.A."/>
            <person name="Spackman E."/>
            <person name="Goraichik I."/>
            <person name="Dimitrov K.M."/>
            <person name="Suarez D.L."/>
            <person name="Swayne D.E."/>
        </authorList>
    </citation>
    <scope>NUCLEOTIDE SEQUENCE [LARGE SCALE GENOMIC DNA]</scope>
    <source>
        <strain evidence="4">XA(T)</strain>
    </source>
</reference>
<keyword evidence="2" id="KW-1133">Transmembrane helix</keyword>
<feature type="compositionally biased region" description="Pro residues" evidence="1">
    <location>
        <begin position="110"/>
        <end position="119"/>
    </location>
</feature>
<evidence type="ECO:0000313" key="3">
    <source>
        <dbReference type="EMBL" id="ARJ03958.1"/>
    </source>
</evidence>
<evidence type="ECO:0008006" key="5">
    <source>
        <dbReference type="Google" id="ProtNLM"/>
    </source>
</evidence>
<keyword evidence="4" id="KW-1185">Reference proteome</keyword>
<keyword evidence="2" id="KW-0812">Transmembrane</keyword>
<evidence type="ECO:0000256" key="2">
    <source>
        <dbReference type="SAM" id="Phobius"/>
    </source>
</evidence>
<feature type="transmembrane region" description="Helical" evidence="2">
    <location>
        <begin position="293"/>
        <end position="311"/>
    </location>
</feature>
<proteinExistence type="predicted"/>
<organism evidence="3 4">
    <name type="scientific">Cnuibacter physcomitrellae</name>
    <dbReference type="NCBI Taxonomy" id="1619308"/>
    <lineage>
        <taxon>Bacteria</taxon>
        <taxon>Bacillati</taxon>
        <taxon>Actinomycetota</taxon>
        <taxon>Actinomycetes</taxon>
        <taxon>Micrococcales</taxon>
        <taxon>Microbacteriaceae</taxon>
        <taxon>Cnuibacter</taxon>
    </lineage>
</organism>
<protein>
    <recommendedName>
        <fullName evidence="5">ECF transporter S component</fullName>
    </recommendedName>
</protein>
<evidence type="ECO:0000313" key="4">
    <source>
        <dbReference type="Proteomes" id="UP000192775"/>
    </source>
</evidence>
<name>A0A1X9LI53_9MICO</name>
<accession>A0A1X9LI53</accession>
<dbReference type="Proteomes" id="UP000192775">
    <property type="component" value="Chromosome"/>
</dbReference>
<feature type="transmembrane region" description="Helical" evidence="2">
    <location>
        <begin position="133"/>
        <end position="154"/>
    </location>
</feature>
<gene>
    <name evidence="3" type="ORF">B5808_00935</name>
</gene>
<feature type="compositionally biased region" description="Low complexity" evidence="1">
    <location>
        <begin position="90"/>
        <end position="109"/>
    </location>
</feature>